<accession>A0A512IMJ3</accession>
<evidence type="ECO:0000313" key="3">
    <source>
        <dbReference type="Proteomes" id="UP000321258"/>
    </source>
</evidence>
<dbReference type="AlphaFoldDB" id="A0A512IMJ3"/>
<dbReference type="RefSeq" id="WP_147077776.1">
    <property type="nucleotide sequence ID" value="NZ_BJZT01000012.1"/>
</dbReference>
<proteinExistence type="predicted"/>
<gene>
    <name evidence="2" type="ORF">MHA02_13120</name>
</gene>
<reference evidence="2 3" key="1">
    <citation type="submission" date="2019-07" db="EMBL/GenBank/DDBJ databases">
        <title>Whole genome shotgun sequence of Methylobacterium haplocladii NBRC 107714.</title>
        <authorList>
            <person name="Hosoyama A."/>
            <person name="Uohara A."/>
            <person name="Ohji S."/>
            <person name="Ichikawa N."/>
        </authorList>
    </citation>
    <scope>NUCLEOTIDE SEQUENCE [LARGE SCALE GENOMIC DNA]</scope>
    <source>
        <strain evidence="2 3">NBRC 107714</strain>
    </source>
</reference>
<feature type="region of interest" description="Disordered" evidence="1">
    <location>
        <begin position="1"/>
        <end position="27"/>
    </location>
</feature>
<keyword evidence="3" id="KW-1185">Reference proteome</keyword>
<comment type="caution">
    <text evidence="2">The sequence shown here is derived from an EMBL/GenBank/DDBJ whole genome shotgun (WGS) entry which is preliminary data.</text>
</comment>
<protein>
    <submittedName>
        <fullName evidence="2">Uncharacterized protein</fullName>
    </submittedName>
</protein>
<sequence length="71" mass="7611">MPIGFAGRIVNPKRAAPPKRRTAPAHDELGPVVARGIASGILSDALLVPLGLLTGRRIGLLAHMRRENIKR</sequence>
<dbReference type="Proteomes" id="UP000321258">
    <property type="component" value="Unassembled WGS sequence"/>
</dbReference>
<organism evidence="2 3">
    <name type="scientific">Methylobacterium haplocladii</name>
    <dbReference type="NCBI Taxonomy" id="1176176"/>
    <lineage>
        <taxon>Bacteria</taxon>
        <taxon>Pseudomonadati</taxon>
        <taxon>Pseudomonadota</taxon>
        <taxon>Alphaproteobacteria</taxon>
        <taxon>Hyphomicrobiales</taxon>
        <taxon>Methylobacteriaceae</taxon>
        <taxon>Methylobacterium</taxon>
    </lineage>
</organism>
<evidence type="ECO:0000313" key="2">
    <source>
        <dbReference type="EMBL" id="GEO98924.1"/>
    </source>
</evidence>
<name>A0A512IMJ3_9HYPH</name>
<dbReference type="EMBL" id="BJZT01000012">
    <property type="protein sequence ID" value="GEO98924.1"/>
    <property type="molecule type" value="Genomic_DNA"/>
</dbReference>
<evidence type="ECO:0000256" key="1">
    <source>
        <dbReference type="SAM" id="MobiDB-lite"/>
    </source>
</evidence>